<dbReference type="GO" id="GO:0036440">
    <property type="term" value="F:citrate synthase activity"/>
    <property type="evidence" value="ECO:0007669"/>
    <property type="project" value="UniProtKB-EC"/>
</dbReference>
<dbReference type="PANTHER" id="PTHR11739:SF4">
    <property type="entry name" value="CITRATE SYNTHASE, PEROXISOMAL"/>
    <property type="match status" value="1"/>
</dbReference>
<dbReference type="GO" id="GO:0005829">
    <property type="term" value="C:cytosol"/>
    <property type="evidence" value="ECO:0007669"/>
    <property type="project" value="TreeGrafter"/>
</dbReference>
<dbReference type="InterPro" id="IPR036969">
    <property type="entry name" value="Citrate_synthase_sf"/>
</dbReference>
<dbReference type="GO" id="GO:0005975">
    <property type="term" value="P:carbohydrate metabolic process"/>
    <property type="evidence" value="ECO:0007669"/>
    <property type="project" value="TreeGrafter"/>
</dbReference>
<gene>
    <name evidence="5" type="ORF">EW093_15580</name>
</gene>
<dbReference type="UniPathway" id="UPA00223"/>
<dbReference type="PRINTS" id="PR00143">
    <property type="entry name" value="CITRTSNTHASE"/>
</dbReference>
<dbReference type="GO" id="GO:0006099">
    <property type="term" value="P:tricarboxylic acid cycle"/>
    <property type="evidence" value="ECO:0007669"/>
    <property type="project" value="UniProtKB-UniPathway"/>
</dbReference>
<dbReference type="Gene3D" id="1.10.230.10">
    <property type="entry name" value="Cytochrome P450-Terp, domain 2"/>
    <property type="match status" value="1"/>
</dbReference>
<reference evidence="5 6" key="2">
    <citation type="submission" date="2019-09" db="EMBL/GenBank/DDBJ databases">
        <title>Complete Genome Sequence and Methylome Analysis of free living Spirochaetas.</title>
        <authorList>
            <person name="Leshcheva N."/>
            <person name="Mikheeva N."/>
        </authorList>
    </citation>
    <scope>NUCLEOTIDE SEQUENCE [LARGE SCALE GENOMIC DNA]</scope>
    <source>
        <strain evidence="5 6">P</strain>
    </source>
</reference>
<organism evidence="5 6">
    <name type="scientific">Thiospirochaeta perfilievii</name>
    <dbReference type="NCBI Taxonomy" id="252967"/>
    <lineage>
        <taxon>Bacteria</taxon>
        <taxon>Pseudomonadati</taxon>
        <taxon>Spirochaetota</taxon>
        <taxon>Spirochaetia</taxon>
        <taxon>Spirochaetales</taxon>
        <taxon>Spirochaetaceae</taxon>
        <taxon>Thiospirochaeta</taxon>
    </lineage>
</organism>
<sequence length="458" mass="51917">MKKQVKKDVEGQNPLLSNYSGLAQEHNKIPRDLYEKYSVKRGLRNPDGTGVVVGLTEVGEVHGYIMEEGDKIPHPGRLRYRGYDLYDLVEGFQKEDRFGFEETCFLLLLGKLPTKSELDDFNYYLGQHRELPDGFIEDMILKAPSDDIMNKLARSVLACYTFDDDPDNLDISNIVKQSMTLIAQLPVMAAYAYQAKNHYYDRQSLHIHAPEPGFSTAENILRLLRPNKKFTKLEAEILDLSLVIHAEHGGGNNSAFTMHVVSSSGTDTYSSVSSAIGSLKGPLHGGANIKVRQMMEDAMNTIQNWDNAEEVEKYIRSLLNKEAFDKSGLVYGMGHAIYTISDPRAVLLKKKARSLAIEKGREKEFHLYHLIETLTPKIFQDFKKTDRVMCANVDLYSGFVYNMLSIPWEMFTPIFAIARISGWCAHRIEEIVSGGKIIRPAYKAVAKKHLYSDIFERT</sequence>
<evidence type="ECO:0000313" key="6">
    <source>
        <dbReference type="Proteomes" id="UP000323824"/>
    </source>
</evidence>
<evidence type="ECO:0000313" key="5">
    <source>
        <dbReference type="EMBL" id="QEN06049.1"/>
    </source>
</evidence>
<dbReference type="EC" id="2.3.3.16" evidence="3"/>
<dbReference type="Pfam" id="PF00285">
    <property type="entry name" value="Citrate_synt"/>
    <property type="match status" value="1"/>
</dbReference>
<dbReference type="AlphaFoldDB" id="A0A5C1QG49"/>
<reference evidence="5 6" key="1">
    <citation type="submission" date="2019-02" db="EMBL/GenBank/DDBJ databases">
        <authorList>
            <person name="Fomenkov A."/>
            <person name="Dubinina G."/>
            <person name="Grabovich M."/>
            <person name="Vincze T."/>
            <person name="Roberts R.J."/>
        </authorList>
    </citation>
    <scope>NUCLEOTIDE SEQUENCE [LARGE SCALE GENOMIC DNA]</scope>
    <source>
        <strain evidence="5 6">P</strain>
    </source>
</reference>
<dbReference type="OrthoDB" id="9800864at2"/>
<accession>A0A5C1QG49</accession>
<keyword evidence="6" id="KW-1185">Reference proteome</keyword>
<dbReference type="NCBIfam" id="NF010635">
    <property type="entry name" value="PRK14032.1"/>
    <property type="match status" value="1"/>
</dbReference>
<evidence type="ECO:0000256" key="4">
    <source>
        <dbReference type="ARBA" id="ARBA00022679"/>
    </source>
</evidence>
<comment type="pathway">
    <text evidence="1">Carbohydrate metabolism; tricarboxylic acid cycle; isocitrate from oxaloacetate: step 1/2.</text>
</comment>
<dbReference type="InterPro" id="IPR016142">
    <property type="entry name" value="Citrate_synth-like_lrg_a-sub"/>
</dbReference>
<dbReference type="SUPFAM" id="SSF48256">
    <property type="entry name" value="Citrate synthase"/>
    <property type="match status" value="1"/>
</dbReference>
<name>A0A5C1QG49_9SPIO</name>
<dbReference type="PANTHER" id="PTHR11739">
    <property type="entry name" value="CITRATE SYNTHASE"/>
    <property type="match status" value="1"/>
</dbReference>
<dbReference type="InterPro" id="IPR002020">
    <property type="entry name" value="Citrate_synthase"/>
</dbReference>
<dbReference type="CDD" id="cd06113">
    <property type="entry name" value="citrate_synt_like_1_2"/>
    <property type="match status" value="1"/>
</dbReference>
<evidence type="ECO:0000256" key="3">
    <source>
        <dbReference type="ARBA" id="ARBA00012972"/>
    </source>
</evidence>
<evidence type="ECO:0000256" key="1">
    <source>
        <dbReference type="ARBA" id="ARBA00004751"/>
    </source>
</evidence>
<comment type="similarity">
    <text evidence="2">Belongs to the citrate synthase family.</text>
</comment>
<dbReference type="KEGG" id="sper:EW093_15580"/>
<evidence type="ECO:0000256" key="2">
    <source>
        <dbReference type="ARBA" id="ARBA00010566"/>
    </source>
</evidence>
<dbReference type="Proteomes" id="UP000323824">
    <property type="component" value="Chromosome"/>
</dbReference>
<dbReference type="EMBL" id="CP035807">
    <property type="protein sequence ID" value="QEN06049.1"/>
    <property type="molecule type" value="Genomic_DNA"/>
</dbReference>
<dbReference type="RefSeq" id="WP_149569283.1">
    <property type="nucleotide sequence ID" value="NZ_CP035807.1"/>
</dbReference>
<dbReference type="Gene3D" id="1.10.580.10">
    <property type="entry name" value="Citrate Synthase, domain 1"/>
    <property type="match status" value="1"/>
</dbReference>
<protein>
    <recommendedName>
        <fullName evidence="3">citrate synthase (unknown stereospecificity)</fullName>
        <ecNumber evidence="3">2.3.3.16</ecNumber>
    </recommendedName>
</protein>
<proteinExistence type="inferred from homology"/>
<dbReference type="InterPro" id="IPR016143">
    <property type="entry name" value="Citrate_synth-like_sm_a-sub"/>
</dbReference>
<keyword evidence="4" id="KW-0808">Transferase</keyword>